<dbReference type="Gene3D" id="3.20.20.80">
    <property type="entry name" value="Glycosidases"/>
    <property type="match status" value="1"/>
</dbReference>
<dbReference type="SUPFAM" id="SSF51445">
    <property type="entry name" value="(Trans)glycosidases"/>
    <property type="match status" value="1"/>
</dbReference>
<dbReference type="Pfam" id="PF12904">
    <property type="entry name" value="Collagen_bind_2"/>
    <property type="match status" value="1"/>
</dbReference>
<evidence type="ECO:0000259" key="2">
    <source>
        <dbReference type="Pfam" id="PF12904"/>
    </source>
</evidence>
<dbReference type="EMBL" id="CP060007">
    <property type="protein sequence ID" value="QNA45682.1"/>
    <property type="molecule type" value="Genomic_DNA"/>
</dbReference>
<evidence type="ECO:0000313" key="4">
    <source>
        <dbReference type="EMBL" id="QNA45682.1"/>
    </source>
</evidence>
<dbReference type="InterPro" id="IPR017853">
    <property type="entry name" value="GH"/>
</dbReference>
<proteinExistence type="predicted"/>
<feature type="signal peptide" evidence="1">
    <location>
        <begin position="1"/>
        <end position="18"/>
    </location>
</feature>
<dbReference type="Proteomes" id="UP000515344">
    <property type="component" value="Chromosome"/>
</dbReference>
<dbReference type="GO" id="GO:0016787">
    <property type="term" value="F:hydrolase activity"/>
    <property type="evidence" value="ECO:0007669"/>
    <property type="project" value="UniProtKB-KW"/>
</dbReference>
<evidence type="ECO:0000259" key="3">
    <source>
        <dbReference type="Pfam" id="PF13204"/>
    </source>
</evidence>
<evidence type="ECO:0000313" key="5">
    <source>
        <dbReference type="Proteomes" id="UP000515344"/>
    </source>
</evidence>
<sequence length="457" mass="52339">MKNRLTILFALLSLFANAQMQQLKVSANKRFFQTADGKPFFWIGDTGWLLFVKCSREDAIHYLETRKQQGFNVVQVMVLHDMNNTKNVYGDYALINEDASKPNVTSGNNFADTAAYDYWDHVDFVVNEAAKRGIYMAMVPVWGSNVKGGKVNAQQGEAYAKFLATRYRNRTNIIWLNGGDVKGTEGMDVWKVIGPTLKKYDPKHLVTYHPRGRTSSSDWFHNEAWLDFNMFQSGHKDYAQDTSSNETNHYGEDNWKFVDVDYKLKPVKPTFDAEPSYENIPHGLHDSLQPRWTDADLRRYAYWSVFAGGAGFTYGENSTMQFNKMGDWTANYGVRMNWREALQSPGATQMIHLKKLMLSKTYFDRVPAQELVVDSGERYNRVAATRGSNYAMLYVYNGRDFKIDVSKLKFVPSKANWFNPATGKQQPVKGYKKGISSFDPPGEQKDGNDWVLILEKL</sequence>
<protein>
    <submittedName>
        <fullName evidence="4">Glycoside hydrolase family 140 protein</fullName>
    </submittedName>
</protein>
<gene>
    <name evidence="4" type="ORF">H4075_05635</name>
</gene>
<keyword evidence="1" id="KW-0732">Signal</keyword>
<dbReference type="KEGG" id="lacs:H4075_05635"/>
<dbReference type="PANTHER" id="PTHR37836">
    <property type="entry name" value="LMO1036 PROTEIN"/>
    <property type="match status" value="1"/>
</dbReference>
<dbReference type="AlphaFoldDB" id="A0A7G5XJM9"/>
<dbReference type="Pfam" id="PF13204">
    <property type="entry name" value="Apiosidase"/>
    <property type="match status" value="1"/>
</dbReference>
<feature type="domain" description="Apiosidase-like catalytic" evidence="3">
    <location>
        <begin position="26"/>
        <end position="363"/>
    </location>
</feature>
<feature type="chain" id="PRO_5029009567" evidence="1">
    <location>
        <begin position="19"/>
        <end position="457"/>
    </location>
</feature>
<dbReference type="InterPro" id="IPR025277">
    <property type="entry name" value="Apiosidase-like_cat_dom"/>
</dbReference>
<organism evidence="4 5">
    <name type="scientific">Lacibacter sediminis</name>
    <dbReference type="NCBI Taxonomy" id="2760713"/>
    <lineage>
        <taxon>Bacteria</taxon>
        <taxon>Pseudomonadati</taxon>
        <taxon>Bacteroidota</taxon>
        <taxon>Chitinophagia</taxon>
        <taxon>Chitinophagales</taxon>
        <taxon>Chitinophagaceae</taxon>
        <taxon>Lacibacter</taxon>
    </lineage>
</organism>
<accession>A0A7G5XJM9</accession>
<reference evidence="5" key="1">
    <citation type="submission" date="2020-08" db="EMBL/GenBank/DDBJ databases">
        <title>Lacibacter sp. S13-6-6 genome sequencing.</title>
        <authorList>
            <person name="Jin L."/>
        </authorList>
    </citation>
    <scope>NUCLEOTIDE SEQUENCE [LARGE SCALE GENOMIC DNA]</scope>
    <source>
        <strain evidence="5">S13-6-6</strain>
    </source>
</reference>
<dbReference type="RefSeq" id="WP_182804949.1">
    <property type="nucleotide sequence ID" value="NZ_CP060007.1"/>
</dbReference>
<dbReference type="InterPro" id="IPR024749">
    <property type="entry name" value="Collagen-bd_put"/>
</dbReference>
<name>A0A7G5XJM9_9BACT</name>
<dbReference type="PANTHER" id="PTHR37836:SF3">
    <property type="entry name" value="ENDOGLUCANASE"/>
    <property type="match status" value="1"/>
</dbReference>
<feature type="domain" description="Putative collagen-binding" evidence="2">
    <location>
        <begin position="366"/>
        <end position="455"/>
    </location>
</feature>
<keyword evidence="5" id="KW-1185">Reference proteome</keyword>
<keyword evidence="4" id="KW-0378">Hydrolase</keyword>
<evidence type="ECO:0000256" key="1">
    <source>
        <dbReference type="SAM" id="SignalP"/>
    </source>
</evidence>